<dbReference type="InterPro" id="IPR002641">
    <property type="entry name" value="PNPLA_dom"/>
</dbReference>
<keyword evidence="1" id="KW-0378">Hydrolase</keyword>
<dbReference type="Gene3D" id="3.40.1090.10">
    <property type="entry name" value="Cytosolic phospholipase A2 catalytic domain"/>
    <property type="match status" value="2"/>
</dbReference>
<name>A0A6C0EQK5_9ZZZZ</name>
<accession>A0A6C0EQK5</accession>
<reference evidence="5" key="1">
    <citation type="journal article" date="2020" name="Nature">
        <title>Giant virus diversity and host interactions through global metagenomics.</title>
        <authorList>
            <person name="Schulz F."/>
            <person name="Roux S."/>
            <person name="Paez-Espino D."/>
            <person name="Jungbluth S."/>
            <person name="Walsh D.A."/>
            <person name="Denef V.J."/>
            <person name="McMahon K.D."/>
            <person name="Konstantinidis K.T."/>
            <person name="Eloe-Fadrosh E.A."/>
            <person name="Kyrpides N.C."/>
            <person name="Woyke T."/>
        </authorList>
    </citation>
    <scope>NUCLEOTIDE SEQUENCE</scope>
    <source>
        <strain evidence="5">GVMAG-M-3300009151-50</strain>
    </source>
</reference>
<dbReference type="PANTHER" id="PTHR14226:SF78">
    <property type="entry name" value="SLR0060 PROTEIN"/>
    <property type="match status" value="1"/>
</dbReference>
<evidence type="ECO:0000256" key="1">
    <source>
        <dbReference type="ARBA" id="ARBA00022801"/>
    </source>
</evidence>
<dbReference type="GO" id="GO:0016042">
    <property type="term" value="P:lipid catabolic process"/>
    <property type="evidence" value="ECO:0007669"/>
    <property type="project" value="UniProtKB-KW"/>
</dbReference>
<evidence type="ECO:0000259" key="4">
    <source>
        <dbReference type="PROSITE" id="PS51635"/>
    </source>
</evidence>
<dbReference type="PANTHER" id="PTHR14226">
    <property type="entry name" value="NEUROPATHY TARGET ESTERASE/SWISS CHEESE D.MELANOGASTER"/>
    <property type="match status" value="1"/>
</dbReference>
<evidence type="ECO:0000256" key="2">
    <source>
        <dbReference type="ARBA" id="ARBA00022963"/>
    </source>
</evidence>
<protein>
    <recommendedName>
        <fullName evidence="4">PNPLA domain-containing protein</fullName>
    </recommendedName>
</protein>
<proteinExistence type="predicted"/>
<dbReference type="InterPro" id="IPR016035">
    <property type="entry name" value="Acyl_Trfase/lysoPLipase"/>
</dbReference>
<dbReference type="GO" id="GO:0016787">
    <property type="term" value="F:hydrolase activity"/>
    <property type="evidence" value="ECO:0007669"/>
    <property type="project" value="UniProtKB-KW"/>
</dbReference>
<evidence type="ECO:0000313" key="5">
    <source>
        <dbReference type="EMBL" id="QHT30961.1"/>
    </source>
</evidence>
<dbReference type="AlphaFoldDB" id="A0A6C0EQK5"/>
<dbReference type="PROSITE" id="PS51635">
    <property type="entry name" value="PNPLA"/>
    <property type="match status" value="1"/>
</dbReference>
<feature type="domain" description="PNPLA" evidence="4">
    <location>
        <begin position="8"/>
        <end position="187"/>
    </location>
</feature>
<keyword evidence="2" id="KW-0442">Lipid degradation</keyword>
<dbReference type="InterPro" id="IPR050301">
    <property type="entry name" value="NTE"/>
</dbReference>
<keyword evidence="3" id="KW-0443">Lipid metabolism</keyword>
<organism evidence="5">
    <name type="scientific">viral metagenome</name>
    <dbReference type="NCBI Taxonomy" id="1070528"/>
    <lineage>
        <taxon>unclassified sequences</taxon>
        <taxon>metagenomes</taxon>
        <taxon>organismal metagenomes</taxon>
    </lineage>
</organism>
<dbReference type="EMBL" id="MN738914">
    <property type="protein sequence ID" value="QHT30961.1"/>
    <property type="molecule type" value="Genomic_DNA"/>
</dbReference>
<sequence length="291" mass="32407">MSLPFRKLGLNGGGIKGILHIGALRELAKHQPLNFPDGIYGCSVGSIIATYLSFGLPVDDKLIEMSKRYISMDRVTPKLTFNNISSALSHKGVFTMDMFEGTMIEMFLEFGINLKDMKIGDAPQPLYIIASNITKGVPTIFTKDVPILDALKCSCCLPGIFKPQVLYNQLYVDGGVFVPCISWIESDALVLSLTKQKVTRMTPQNITEVSPLNFMKDIYAMAVNHFMERHNTDLTVRLSYPKLTSDSDLGDFDIDDILLKSEISLRRFLISKSLFQELPEVLNTGSTSHLV</sequence>
<evidence type="ECO:0000256" key="3">
    <source>
        <dbReference type="ARBA" id="ARBA00023098"/>
    </source>
</evidence>
<dbReference type="Pfam" id="PF01734">
    <property type="entry name" value="Patatin"/>
    <property type="match status" value="1"/>
</dbReference>
<dbReference type="SUPFAM" id="SSF52151">
    <property type="entry name" value="FabD/lysophospholipase-like"/>
    <property type="match status" value="1"/>
</dbReference>